<accession>A0A532UYJ8</accession>
<proteinExistence type="predicted"/>
<dbReference type="PANTHER" id="PTHR45947:SF3">
    <property type="entry name" value="SULFOQUINOVOSYL TRANSFERASE SQD2"/>
    <property type="match status" value="1"/>
</dbReference>
<evidence type="ECO:0000313" key="3">
    <source>
        <dbReference type="EMBL" id="TKJ39996.1"/>
    </source>
</evidence>
<organism evidence="3 4">
    <name type="scientific">candidate division LCP-89 bacterium B3_LCP</name>
    <dbReference type="NCBI Taxonomy" id="2012998"/>
    <lineage>
        <taxon>Bacteria</taxon>
        <taxon>Pseudomonadati</taxon>
        <taxon>Bacteria division LCP-89</taxon>
    </lineage>
</organism>
<evidence type="ECO:0000259" key="1">
    <source>
        <dbReference type="Pfam" id="PF00534"/>
    </source>
</evidence>
<dbReference type="PANTHER" id="PTHR45947">
    <property type="entry name" value="SULFOQUINOVOSYL TRANSFERASE SQD2"/>
    <property type="match status" value="1"/>
</dbReference>
<name>A0A532UYJ8_UNCL8</name>
<dbReference type="SUPFAM" id="SSF53756">
    <property type="entry name" value="UDP-Glycosyltransferase/glycogen phosphorylase"/>
    <property type="match status" value="1"/>
</dbReference>
<protein>
    <submittedName>
        <fullName evidence="3">Uncharacterized protein</fullName>
    </submittedName>
</protein>
<evidence type="ECO:0000259" key="2">
    <source>
        <dbReference type="Pfam" id="PF13439"/>
    </source>
</evidence>
<gene>
    <name evidence="3" type="ORF">CEE37_09680</name>
</gene>
<dbReference type="AlphaFoldDB" id="A0A532UYJ8"/>
<sequence length="384" mass="42492">MSDIKRLLFVTHNFPPVQGGISVFSQELCRNFMCHGTDVKVLTNRSDPTPRSSEFDVIYSREYTLLGKLRRVAIKKPLAKILLEWKPDVIFLASVHPYGIFVENAARKHGIPYVVGSHGSDINRLVDSNGKNKLGRWIGRKTLEGSQAIFSVSGYIAEQVKRVAPSAIPPTIVPNGVDVNLFSMGVSDLEKWSKRAGIELRDKFVICSVSSLYSHKGHANVIRAFAQLTKRVSNLVYLIAGSGPEENKLKSLVKMHHVSEQVAFLGHLEHSDVPDLLRVSDLFILNCRSKPGEGFGIVFLEANACGLPVIAGNTGGVPDAVKDGETGFLVDPEDPAAIASAIEKLYADEALRRKLGKRGRIWAEEHDWSKIVPRYLDVMRDCIR</sequence>
<dbReference type="Pfam" id="PF13439">
    <property type="entry name" value="Glyco_transf_4"/>
    <property type="match status" value="1"/>
</dbReference>
<dbReference type="InterPro" id="IPR001296">
    <property type="entry name" value="Glyco_trans_1"/>
</dbReference>
<comment type="caution">
    <text evidence="3">The sequence shown here is derived from an EMBL/GenBank/DDBJ whole genome shotgun (WGS) entry which is preliminary data.</text>
</comment>
<dbReference type="InterPro" id="IPR050194">
    <property type="entry name" value="Glycosyltransferase_grp1"/>
</dbReference>
<dbReference type="Pfam" id="PF00534">
    <property type="entry name" value="Glycos_transf_1"/>
    <property type="match status" value="1"/>
</dbReference>
<dbReference type="Proteomes" id="UP000319619">
    <property type="component" value="Unassembled WGS sequence"/>
</dbReference>
<dbReference type="EMBL" id="NJBN01000006">
    <property type="protein sequence ID" value="TKJ39996.1"/>
    <property type="molecule type" value="Genomic_DNA"/>
</dbReference>
<evidence type="ECO:0000313" key="4">
    <source>
        <dbReference type="Proteomes" id="UP000319619"/>
    </source>
</evidence>
<reference evidence="3 4" key="1">
    <citation type="submission" date="2017-06" db="EMBL/GenBank/DDBJ databases">
        <title>Novel microbial phyla capable of carbon fixation and sulfur reduction in deep-sea sediments.</title>
        <authorList>
            <person name="Huang J."/>
            <person name="Baker B."/>
            <person name="Wang Y."/>
        </authorList>
    </citation>
    <scope>NUCLEOTIDE SEQUENCE [LARGE SCALE GENOMIC DNA]</scope>
    <source>
        <strain evidence="3">B3_LCP</strain>
    </source>
</reference>
<feature type="domain" description="Glycosyltransferase subfamily 4-like N-terminal" evidence="2">
    <location>
        <begin position="19"/>
        <end position="180"/>
    </location>
</feature>
<dbReference type="GO" id="GO:0016757">
    <property type="term" value="F:glycosyltransferase activity"/>
    <property type="evidence" value="ECO:0007669"/>
    <property type="project" value="InterPro"/>
</dbReference>
<feature type="domain" description="Glycosyl transferase family 1" evidence="1">
    <location>
        <begin position="197"/>
        <end position="361"/>
    </location>
</feature>
<dbReference type="InterPro" id="IPR028098">
    <property type="entry name" value="Glyco_trans_4-like_N"/>
</dbReference>
<dbReference type="Gene3D" id="3.40.50.2000">
    <property type="entry name" value="Glycogen Phosphorylase B"/>
    <property type="match status" value="2"/>
</dbReference>
<dbReference type="CDD" id="cd03801">
    <property type="entry name" value="GT4_PimA-like"/>
    <property type="match status" value="1"/>
</dbReference>